<dbReference type="SMART" id="SM00257">
    <property type="entry name" value="LysM"/>
    <property type="match status" value="1"/>
</dbReference>
<feature type="domain" description="LysM" evidence="3">
    <location>
        <begin position="4103"/>
        <end position="4173"/>
    </location>
</feature>
<dbReference type="Gene3D" id="3.10.350.10">
    <property type="entry name" value="LysM domain"/>
    <property type="match status" value="1"/>
</dbReference>
<feature type="region of interest" description="Disordered" evidence="1">
    <location>
        <begin position="1111"/>
        <end position="1208"/>
    </location>
</feature>
<sequence>MTIMAIDGGGRVYEPQPSNQNKPAAAAPTPAPAPTAQQQALAAAKAETAALLQQAEQAMTTLRQMQDKGAKQSDIDAQVQKAGLAWGAVQAAAENQMRITIDGGGDAKKALATASADLQALAPNDQMLNYVVTNAQQTVAPETPTQRATNEQAFQFAEAVQQDPTAGSSATITPTEQKASDGLHAALLHEFNVQAATLRLNDAKADYAAWLHEPGPIRRAEERDVDDELGQAQSQYDQVMAGNDKALTYVTPDEQTQATALVTAAHQHDWFASPTDDGNGGTQPSMIATVAAQSQLQRDVANVNPDDPTLSPQMKQLAQTDPVTFALLQETGQTVDPNAPGLSKQEQTLAQQNPLAEAFVKLTGVDVDPKHMTKAQQSQFNQGIFQYAITNADKKSPHYALIQTLMAVAPTVRLQYTQDTVNALMKDPSHNASAALAVLNANMDATFSTSEREAMWNQVGAPHFNDQFIQSQIAPLIATPDRTANDPDSVRARNDNTMNADKIGKWMQGILTNAPPEFAGVMLNSVEHDFNDNWTESNTGTPALQQGVEFYKGLSQAVGLADQQPTADGKPLHLENSVAAWLLDPKSNAQSMINMLRGNSTSYGFDSIRQTVGGGFDPKLSQALLNQMETSPRYQSNFAIDFQMMLTQGLSKAQKAQNSVYANASYNLFQSMKPAQTLQPYFNDFKANYDNKAHQFTAGSNQLTNFIGTGLAMQPDDPANVPTDANDNPSMGMLEQMIIDNAPAPDGNGPINSASLYKQNQAATSMINTVTSEIQKYGGDHPVVTLVPTYYVSQDSGASPSALFKVQNKDDPSKFTYIDDRGWEYNDLSDYQHNNALSDGGTLYVPDNLSMSPSAKGAVQYQPVAAHITTGWQRVETVLEFGVGILATAAGVVLVVSGVGSPLAIAAWAVTGSAMGFGAYTSISDLNNLSAHGQSTGFGNAQARGDWISLIGTGAGVVSGGFGAASKMLTDSAGLLRSLDAASTSLGNDASFVNDANAFQSVADLSGTASKVTGFIGAGSGIDLSGEQGISLLKNWDSMSASERGQALFSFGLGAVQFGASLPIAEAPISKMFGGPEQPAVVPQAPFSNLDLSAELESAEPFGSNVIANQQRAADDFGDPRSTDDGDDLSLDGKKATGDDSFDVEANRQAAQQQRGPLADLATDDGNLPGATDDAPPESVVRAAATAGAVPDEEPLPATAAAPAGPQRASWAIPPEVADDAPLLQMVVDSAIAGGSGLDGVEYYIYALRDEARDGVLEPEKHGLPATRPGNLLEDMEAAKNDAARAAQKVADEAVPANEEPAAQKGASAPDTIADDAPTLKVTRYTNLYDVDLVGLKGALDGRYGVALVDTHALEPDGSASPEAIVGRYVLSDSGVGKRLNLEMNPAFDHELRVLYPRNFEPGKPLIRGENGRRIDAINELQGHQETQWAAYPRREADLTVYSDNPRQPENRLPNGERPVLPVPPGHFAVYAHAWTDAFADSTGAAFGAEDMAARIRAAGWDGESPVILYSCGAGMRASPLAQLLASVLGVDVYGATGFVAFRTSRESGFTTRIEIEPHAYGRDGVPDTSVLNGARVVRFMPGLKVIGQDDHPIDWSSIAPRAVDQTWDSVTPRSQQQARAPLGVYLWNVLTGGGKILTPESGTPATAQEMAAAFNAPKQSTYAGGRAIALDGPGSGADPALLQEFADLMRAPVYGRRGATDADGWTRADPQSLQRVTPVRQALDDGGETAGDTRPPAPLPVEGEPGQNRLASPTPADNPQDAQGPAVDPHNALEPFVFEPDGITTAAEREQIEAENEEPRTQKTHQKGSSAYTRRDLLGDRTGVVSTLANGRKPIVQVGFHDVTGLKASQHPDFLRPADTLLVPPADVLHEVGSNGVMSPPGHHVIFGHGISPETMQGPDGQPISVDEVAAQVAPRLADGQEVTLYSCYAGSNKSDPLRTAGTQYEAPDAQVFAQSLAQRLAEANGRRTTVWAPPDILMVGHDGTATVEITRLLTAERTGTGVPMKAFYGDPAWARGATHPGAGPDTTYRAGNDAAAAQTTQTTQTSEAPQQPPTPQVRNLPLSDPHFNFSRLGDNTFESVALEPDFASALKDRPGVLGEVARVTRPGGTVSLDRPSGFLDEPDPHAVIEATLQAFVDGGLTNPRAMFMTGPDTGIDLAAPGVDIGQFDPEAGYFRFSAQVGDDASVAQNAPASAFTDLPENDGSLRHVLDPDAVERNLDDAIDRSPFRDVSWHESADELPELGVHRFVLQDSFADERGIHPGASIALPFTDPSETTRALAQDVASVTGVHVFATRPDAPTEWEIFTPQSMHGNFEGPIEFDAASGTFHVVGEDGSHRPIVPEDHLGSLRGMGVFKTAIQFGNKTLIIYRDIPTMPGEGVHFERDVPADMIATTRQLEALGAPHFAKIDGVTQIFGLDALVMDSYRSADREFMKAGDIGIRTHTSVFDTTLLNERSIESLTATKNWLVDQQVEIKDLQFLVRADGTFDIADVEKIVPDTPPEESTLRKIDHYIALAQARLARSTVGEDALAQAFETRQQEAPPDYTFVSTQALPDVSSFVSLQPHERFAALLEANLDAVRNGPAVPMHRLSELGYNTASKLYFDMPGGKIVKPAGADMYVAQITDPATGATSLQLIASDASGGPQGYEAVDGNGLRAVGFGEHGPLWPMTHQVNPAAGLDDDTSHTLASGTPVPAVTPGQERAANQLDSHGLRTLRRIDGTQTAKLRSLATKAGPGAYILVKMHDAAPTVGAAHPQPKFIATLATDRYSELGDPQPLPGEAMPPSLRKALESDNAAGRTARADYDFYVSPVPAEELARFGGASKIATANGEQSWAVEPSNARIDSSIVKHIDALDNAPSFKRPQRAAATAGTNQSVYAVDVKTGEVLGYAVRQPDGTWKYHEITSQADTEITSNDLQSVFRRRKAGISYGPAGKRGVRFFVSKLSIDDVSRVGGFPAAEDSSVAKAAGRPRRKAGDVAQVGIGRASEIASKGLAKLPGEHNTKEPDSGNPLVELHLLPAPGEPLSAIDYSGQNTMHLFRLIDMNALDDTHHIFVYNTDKPLVDVLHQDPLGIIAMRDGKARWFSTRNQVRDPNEPGRPPDAMPVGDGPHGANVHFLLTQLKPGEFSRHVDSTQLATAIAQKDAADEWLQKVSSNGSTASKDIVDTATEHYEQASLLADKLTQHVQRKFGPDAIPEPLTIEPYQPSLPSTTETESIQRYGKADLQEWLPTIGHVEVLNEHSGRSNVYQLEFAGDPQAMMVDAVLSKDLGGKLWVAREVSSTPSRNAPIPNRTLSRRYSVAQVVDKRMTQSYVRAKPELQDRVVPMSRAFTLRDDPSLMTAQIERHGGAMPVVTLVVDPYSLAAALGKQQDPEFLRQVKALGDPSTATFDAQQGIIKAADPGKPQLALDDLQHLHKWLDEASKTGFAIRLEVGPSRALVSKDDHRFVAGTNNRYDTYVRTAGTLERWANDHPDSPAPQVMVTLPGWDSVLESVPGAGHARLLDAMLDRPALDWVHVGLSYGTHGADFIGNQDLTTTLAQWIVDHRDPDDPQIARLHGADALTRVFDRVSPQRLVNQHQLLFNEVERIGRNAGMTGEQLGALRTRLYEGNTTAFLNRARKATIEYASPAWNDSTNPPRNRTEELARDVAKRWMTDIGAQVNATPTITQSSGSVDPYAHWENIVADPALRNDDSKTSATNRKIASQLGADPIPVKDQAAAELTALGVQPAVRSSRGRKQSGALVGGVAGTGTLAFADKLFNGGRLLSGEGLRHFTSSTFVGTRAARVFQALHQGAIASLKSGDPDVFDTVVDRLERGLSSQLKANGFDAARKKQLSQIAWEGKFNAANLRADVETGSLTFSEASARTRVIAADLLAQMQGVVGGSSLKQLHHGSPNHSIGLFGRGVAVVGYTGTIALNVSSFVSHPELSSALTAIGASLSGTYTGLVYLGGARGINAENRSRFLRFTSRTSDWVTAAAGTTSAAAEASGHPVLAAAGFASSSILVAGRLHTDLPNATKWMDRYQTTLLLLPVGIFLGTTISSYLSSNGSSPSGTGPNPAHPAGQPTGLPNTLPLPPTPTPTPSMTTPTPTPAPHSTPTPAPSNPPQTYTVKNGDSLWSIAESHRPSLLDAAHLSAAEQTKTPTDTQEVLAFDEILQLNPQIRKDPALIYPEQKIIIG</sequence>
<feature type="compositionally biased region" description="Low complexity" evidence="1">
    <location>
        <begin position="1196"/>
        <end position="1208"/>
    </location>
</feature>
<dbReference type="Proteomes" id="UP000199548">
    <property type="component" value="Unassembled WGS sequence"/>
</dbReference>
<dbReference type="InterPro" id="IPR031962">
    <property type="entry name" value="DUF4781"/>
</dbReference>
<dbReference type="CDD" id="cd20900">
    <property type="entry name" value="HopBF1"/>
    <property type="match status" value="1"/>
</dbReference>
<gene>
    <name evidence="4" type="ORF">SAMN05192543_101484</name>
</gene>
<feature type="compositionally biased region" description="Polar residues" evidence="1">
    <location>
        <begin position="1750"/>
        <end position="1762"/>
    </location>
</feature>
<feature type="region of interest" description="Disordered" evidence="1">
    <location>
        <begin position="1293"/>
        <end position="1314"/>
    </location>
</feature>
<dbReference type="PROSITE" id="PS50206">
    <property type="entry name" value="RHODANESE_3"/>
    <property type="match status" value="1"/>
</dbReference>
<dbReference type="STRING" id="420953.SAMN05192543_101484"/>
<evidence type="ECO:0000256" key="1">
    <source>
        <dbReference type="SAM" id="MobiDB-lite"/>
    </source>
</evidence>
<feature type="region of interest" description="Disordered" evidence="1">
    <location>
        <begin position="1724"/>
        <end position="1774"/>
    </location>
</feature>
<name>A0A1I3DRM8_9BURK</name>
<protein>
    <submittedName>
        <fullName evidence="4">LysM domain-containing protein</fullName>
    </submittedName>
</protein>
<evidence type="ECO:0000259" key="3">
    <source>
        <dbReference type="PROSITE" id="PS51782"/>
    </source>
</evidence>
<reference evidence="4 5" key="1">
    <citation type="submission" date="2016-10" db="EMBL/GenBank/DDBJ databases">
        <authorList>
            <person name="de Groot N.N."/>
        </authorList>
    </citation>
    <scope>NUCLEOTIDE SEQUENCE [LARGE SCALE GENOMIC DNA]</scope>
    <source>
        <strain evidence="4 5">LMG 23650</strain>
    </source>
</reference>
<dbReference type="InterPro" id="IPR018392">
    <property type="entry name" value="LysM"/>
</dbReference>
<dbReference type="InterPro" id="IPR054555">
    <property type="entry name" value="T3SS_HopBF1-like"/>
</dbReference>
<evidence type="ECO:0000313" key="5">
    <source>
        <dbReference type="Proteomes" id="UP000199548"/>
    </source>
</evidence>
<proteinExistence type="predicted"/>
<feature type="compositionally biased region" description="Basic and acidic residues" evidence="1">
    <location>
        <begin position="1792"/>
        <end position="1802"/>
    </location>
</feature>
<feature type="region of interest" description="Disordered" evidence="1">
    <location>
        <begin position="2019"/>
        <end position="2061"/>
    </location>
</feature>
<dbReference type="RefSeq" id="WP_170275643.1">
    <property type="nucleotide sequence ID" value="NZ_CP041743.1"/>
</dbReference>
<dbReference type="InterPro" id="IPR001763">
    <property type="entry name" value="Rhodanese-like_dom"/>
</dbReference>
<feature type="compositionally biased region" description="Pro residues" evidence="1">
    <location>
        <begin position="4069"/>
        <end position="4078"/>
    </location>
</feature>
<feature type="compositionally biased region" description="Low complexity" evidence="1">
    <location>
        <begin position="22"/>
        <end position="40"/>
    </location>
</feature>
<feature type="domain" description="Rhodanese" evidence="2">
    <location>
        <begin position="1489"/>
        <end position="1551"/>
    </location>
</feature>
<keyword evidence="5" id="KW-1185">Reference proteome</keyword>
<feature type="compositionally biased region" description="Basic and acidic residues" evidence="1">
    <location>
        <begin position="1113"/>
        <end position="1124"/>
    </location>
</feature>
<feature type="region of interest" description="Disordered" evidence="1">
    <location>
        <begin position="4042"/>
        <end position="4108"/>
    </location>
</feature>
<dbReference type="Pfam" id="PF16013">
    <property type="entry name" value="DUF4781"/>
    <property type="match status" value="1"/>
</dbReference>
<evidence type="ECO:0000259" key="2">
    <source>
        <dbReference type="PROSITE" id="PS50206"/>
    </source>
</evidence>
<accession>A0A1I3DRM8</accession>
<feature type="compositionally biased region" description="Pro residues" evidence="1">
    <location>
        <begin position="4085"/>
        <end position="4101"/>
    </location>
</feature>
<dbReference type="Pfam" id="PF26324">
    <property type="entry name" value="HopBF1_kinase"/>
    <property type="match status" value="1"/>
</dbReference>
<evidence type="ECO:0000313" key="4">
    <source>
        <dbReference type="EMBL" id="SFH89407.1"/>
    </source>
</evidence>
<dbReference type="InterPro" id="IPR036779">
    <property type="entry name" value="LysM_dom_sf"/>
</dbReference>
<feature type="compositionally biased region" description="Low complexity" evidence="1">
    <location>
        <begin position="4042"/>
        <end position="4054"/>
    </location>
</feature>
<dbReference type="CDD" id="cd00118">
    <property type="entry name" value="LysM"/>
    <property type="match status" value="1"/>
</dbReference>
<feature type="region of interest" description="Disordered" evidence="1">
    <location>
        <begin position="1699"/>
        <end position="1718"/>
    </location>
</feature>
<feature type="region of interest" description="Disordered" evidence="1">
    <location>
        <begin position="1792"/>
        <end position="1811"/>
    </location>
</feature>
<dbReference type="Pfam" id="PF01476">
    <property type="entry name" value="LysM"/>
    <property type="match status" value="1"/>
</dbReference>
<dbReference type="PROSITE" id="PS51782">
    <property type="entry name" value="LYSM"/>
    <property type="match status" value="1"/>
</dbReference>
<feature type="region of interest" description="Disordered" evidence="1">
    <location>
        <begin position="1"/>
        <end position="40"/>
    </location>
</feature>
<feature type="compositionally biased region" description="Low complexity" evidence="1">
    <location>
        <begin position="2036"/>
        <end position="2051"/>
    </location>
</feature>
<dbReference type="NCBIfam" id="NF012230">
    <property type="entry name" value="LWXIA_domain"/>
    <property type="match status" value="1"/>
</dbReference>
<organism evidence="4 5">
    <name type="scientific">Paraburkholderia megapolitana</name>
    <dbReference type="NCBI Taxonomy" id="420953"/>
    <lineage>
        <taxon>Bacteria</taxon>
        <taxon>Pseudomonadati</taxon>
        <taxon>Pseudomonadota</taxon>
        <taxon>Betaproteobacteria</taxon>
        <taxon>Burkholderiales</taxon>
        <taxon>Burkholderiaceae</taxon>
        <taxon>Paraburkholderia</taxon>
    </lineage>
</organism>
<dbReference type="EMBL" id="FOQU01000001">
    <property type="protein sequence ID" value="SFH89407.1"/>
    <property type="molecule type" value="Genomic_DNA"/>
</dbReference>